<organism evidence="1">
    <name type="scientific">hydrothermal vent metagenome</name>
    <dbReference type="NCBI Taxonomy" id="652676"/>
    <lineage>
        <taxon>unclassified sequences</taxon>
        <taxon>metagenomes</taxon>
        <taxon>ecological metagenomes</taxon>
    </lineage>
</organism>
<proteinExistence type="predicted"/>
<name>A0A3B0U6U2_9ZZZZ</name>
<dbReference type="AlphaFoldDB" id="A0A3B0U6U2"/>
<reference evidence="1" key="1">
    <citation type="submission" date="2018-06" db="EMBL/GenBank/DDBJ databases">
        <authorList>
            <person name="Zhirakovskaya E."/>
        </authorList>
    </citation>
    <scope>NUCLEOTIDE SEQUENCE</scope>
</reference>
<gene>
    <name evidence="1" type="ORF">MNBD_ALPHA11-1339</name>
</gene>
<protein>
    <submittedName>
        <fullName evidence="1">Uncharacterized protein</fullName>
    </submittedName>
</protein>
<dbReference type="EMBL" id="UOEQ01000506">
    <property type="protein sequence ID" value="VAW24123.1"/>
    <property type="molecule type" value="Genomic_DNA"/>
</dbReference>
<sequence>MHHKICAMSMGLIWQHTATSLPRKSHNINGQKRVPTKPLKGFSFALPFKNLSHFAGIQNYRSN</sequence>
<accession>A0A3B0U6U2</accession>
<evidence type="ECO:0000313" key="1">
    <source>
        <dbReference type="EMBL" id="VAW24123.1"/>
    </source>
</evidence>